<keyword evidence="2" id="KW-0812">Transmembrane</keyword>
<proteinExistence type="inferred from homology"/>
<gene>
    <name evidence="4" type="ORF">E6C60_3373</name>
</gene>
<comment type="similarity">
    <text evidence="1">Belongs to the bacterial sugar transferase family.</text>
</comment>
<keyword evidence="4" id="KW-0808">Transferase</keyword>
<dbReference type="PANTHER" id="PTHR30576:SF10">
    <property type="entry name" value="SLL5057 PROTEIN"/>
    <property type="match status" value="1"/>
</dbReference>
<feature type="transmembrane region" description="Helical" evidence="2">
    <location>
        <begin position="50"/>
        <end position="71"/>
    </location>
</feature>
<protein>
    <submittedName>
        <fullName evidence="4">Undecaprenyl-phosphate galactose phosphotransferase</fullName>
    </submittedName>
</protein>
<evidence type="ECO:0000256" key="1">
    <source>
        <dbReference type="ARBA" id="ARBA00006464"/>
    </source>
</evidence>
<dbReference type="GO" id="GO:0016780">
    <property type="term" value="F:phosphotransferase activity, for other substituted phosphate groups"/>
    <property type="evidence" value="ECO:0007669"/>
    <property type="project" value="TreeGrafter"/>
</dbReference>
<reference evidence="4 5" key="1">
    <citation type="submission" date="2019-05" db="EMBL/GenBank/DDBJ databases">
        <authorList>
            <person name="Chen C."/>
        </authorList>
    </citation>
    <scope>NUCLEOTIDE SEQUENCE [LARGE SCALE GENOMIC DNA]</scope>
    <source>
        <strain evidence="4 5">HB172198</strain>
    </source>
</reference>
<name>A0A4V1G4B2_9BACL</name>
<dbReference type="InterPro" id="IPR003362">
    <property type="entry name" value="Bact_transf"/>
</dbReference>
<dbReference type="OrthoDB" id="9808602at2"/>
<keyword evidence="5" id="KW-1185">Reference proteome</keyword>
<evidence type="ECO:0000313" key="4">
    <source>
        <dbReference type="EMBL" id="QCT04084.1"/>
    </source>
</evidence>
<dbReference type="KEGG" id="palo:E6C60_3373"/>
<dbReference type="Proteomes" id="UP000300879">
    <property type="component" value="Chromosome"/>
</dbReference>
<dbReference type="AlphaFoldDB" id="A0A4V1G4B2"/>
<evidence type="ECO:0000259" key="3">
    <source>
        <dbReference type="Pfam" id="PF02397"/>
    </source>
</evidence>
<feature type="domain" description="Bacterial sugar transferase" evidence="3">
    <location>
        <begin position="45"/>
        <end position="233"/>
    </location>
</feature>
<organism evidence="4 5">
    <name type="scientific">Paenibacillus algicola</name>
    <dbReference type="NCBI Taxonomy" id="2565926"/>
    <lineage>
        <taxon>Bacteria</taxon>
        <taxon>Bacillati</taxon>
        <taxon>Bacillota</taxon>
        <taxon>Bacilli</taxon>
        <taxon>Bacillales</taxon>
        <taxon>Paenibacillaceae</taxon>
        <taxon>Paenibacillus</taxon>
    </lineage>
</organism>
<evidence type="ECO:0000313" key="5">
    <source>
        <dbReference type="Proteomes" id="UP000300879"/>
    </source>
</evidence>
<sequence length="239" mass="27138">MYPNSQHNDADIVLDGSTSYGGYTLQQRTGRELGGRQSRLYLAWKRSTDVLLALGGLLLLSPFLLVIALAIKLEDPKGSVFFCQTRVGKNEKLFRMYKFRSMVSNAEEQLEQLLAQNEINGAMFKMKEDPRITAIGKWIRKTSIDELPQLWNVVRGDMSLVGPRPALPREVEQYSSYDKQRLAVTPGCTGLWQVSGRNGLSFEEMLALDLNYIEKRGLWLDLKVILRTVKVMVFPNSAY</sequence>
<dbReference type="PANTHER" id="PTHR30576">
    <property type="entry name" value="COLANIC BIOSYNTHESIS UDP-GLUCOSE LIPID CARRIER TRANSFERASE"/>
    <property type="match status" value="1"/>
</dbReference>
<dbReference type="EMBL" id="CP040396">
    <property type="protein sequence ID" value="QCT04084.1"/>
    <property type="molecule type" value="Genomic_DNA"/>
</dbReference>
<dbReference type="RefSeq" id="WP_138226855.1">
    <property type="nucleotide sequence ID" value="NZ_CP040396.1"/>
</dbReference>
<dbReference type="Pfam" id="PF02397">
    <property type="entry name" value="Bac_transf"/>
    <property type="match status" value="1"/>
</dbReference>
<keyword evidence="2" id="KW-0472">Membrane</keyword>
<accession>A0A4V1G4B2</accession>
<evidence type="ECO:0000256" key="2">
    <source>
        <dbReference type="SAM" id="Phobius"/>
    </source>
</evidence>
<keyword evidence="2" id="KW-1133">Transmembrane helix</keyword>